<dbReference type="InterPro" id="IPR038396">
    <property type="entry name" value="SpoIIAA-like_sf"/>
</dbReference>
<dbReference type="Pfam" id="PF11964">
    <property type="entry name" value="SpoIIAA-like"/>
    <property type="match status" value="1"/>
</dbReference>
<dbReference type="Proteomes" id="UP000288259">
    <property type="component" value="Unassembled WGS sequence"/>
</dbReference>
<dbReference type="OrthoDB" id="9811577at2"/>
<evidence type="ECO:0008006" key="3">
    <source>
        <dbReference type="Google" id="ProtNLM"/>
    </source>
</evidence>
<keyword evidence="2" id="KW-1185">Reference proteome</keyword>
<accession>A0A432YC88</accession>
<sequence>MLNINLLDTDAIAILEPKGQLSEADFKFASDVIDPYVEKSGGLKGIIIRSKKFPGWDSFSALSEQVNFVKDHHKKISHIAVVTDSSLANLAENVGGGLIDAKIKTFAYDELEQAKSWILSEHGE</sequence>
<organism evidence="1 2">
    <name type="scientific">Pseudidiomarina insulisalsae</name>
    <dbReference type="NCBI Taxonomy" id="575789"/>
    <lineage>
        <taxon>Bacteria</taxon>
        <taxon>Pseudomonadati</taxon>
        <taxon>Pseudomonadota</taxon>
        <taxon>Gammaproteobacteria</taxon>
        <taxon>Alteromonadales</taxon>
        <taxon>Idiomarinaceae</taxon>
        <taxon>Pseudidiomarina</taxon>
    </lineage>
</organism>
<dbReference type="InterPro" id="IPR021866">
    <property type="entry name" value="SpoIIAA-like"/>
</dbReference>
<evidence type="ECO:0000313" key="1">
    <source>
        <dbReference type="EMBL" id="RUO58574.1"/>
    </source>
</evidence>
<dbReference type="EMBL" id="PIPY01000011">
    <property type="protein sequence ID" value="RUO58574.1"/>
    <property type="molecule type" value="Genomic_DNA"/>
</dbReference>
<dbReference type="Gene3D" id="3.40.50.10600">
    <property type="entry name" value="SpoIIaa-like domains"/>
    <property type="match status" value="1"/>
</dbReference>
<proteinExistence type="predicted"/>
<comment type="caution">
    <text evidence="1">The sequence shown here is derived from an EMBL/GenBank/DDBJ whole genome shotgun (WGS) entry which is preliminary data.</text>
</comment>
<reference evidence="2" key="1">
    <citation type="journal article" date="2018" name="Front. Microbiol.">
        <title>Genome-Based Analysis Reveals the Taxonomy and Diversity of the Family Idiomarinaceae.</title>
        <authorList>
            <person name="Liu Y."/>
            <person name="Lai Q."/>
            <person name="Shao Z."/>
        </authorList>
    </citation>
    <scope>NUCLEOTIDE SEQUENCE [LARGE SCALE GENOMIC DNA]</scope>
    <source>
        <strain evidence="2">CVS-6</strain>
    </source>
</reference>
<protein>
    <recommendedName>
        <fullName evidence="3">STAS/SEC14 domain-containing protein</fullName>
    </recommendedName>
</protein>
<dbReference type="RefSeq" id="WP_126755232.1">
    <property type="nucleotide sequence ID" value="NZ_PIPY01000011.1"/>
</dbReference>
<evidence type="ECO:0000313" key="2">
    <source>
        <dbReference type="Proteomes" id="UP000288259"/>
    </source>
</evidence>
<dbReference type="AlphaFoldDB" id="A0A432YC88"/>
<gene>
    <name evidence="1" type="ORF">CWI71_10515</name>
</gene>
<dbReference type="SUPFAM" id="SSF52091">
    <property type="entry name" value="SpoIIaa-like"/>
    <property type="match status" value="1"/>
</dbReference>
<name>A0A432YC88_9GAMM</name>
<dbReference type="InterPro" id="IPR036513">
    <property type="entry name" value="STAS_dom_sf"/>
</dbReference>